<accession>A0AAN0MFI7</accession>
<gene>
    <name evidence="2" type="ORF">AABB31_08335</name>
</gene>
<evidence type="ECO:0000256" key="1">
    <source>
        <dbReference type="SAM" id="MobiDB-lite"/>
    </source>
</evidence>
<proteinExistence type="predicted"/>
<dbReference type="EMBL" id="CP151767">
    <property type="protein sequence ID" value="WZU68858.2"/>
    <property type="molecule type" value="Genomic_DNA"/>
</dbReference>
<feature type="region of interest" description="Disordered" evidence="1">
    <location>
        <begin position="746"/>
        <end position="777"/>
    </location>
</feature>
<dbReference type="RefSeq" id="WP_373635734.1">
    <property type="nucleotide sequence ID" value="NZ_CP151767.2"/>
</dbReference>
<dbReference type="AlphaFoldDB" id="A0AAN0MFI7"/>
<feature type="compositionally biased region" description="Pro residues" evidence="1">
    <location>
        <begin position="758"/>
        <end position="771"/>
    </location>
</feature>
<dbReference type="KEGG" id="yrh:AABB31_08335"/>
<dbReference type="Proteomes" id="UP001470809">
    <property type="component" value="Chromosome"/>
</dbReference>
<sequence length="824" mass="87878">MAGAKLMALDAETVIDLAPAGQFGLIDRYLPDPYRRALNNDGDALASLTRTMRGTLRRAGAEIEAVQRSRALAFFNDLTDGRLLGALHDQAPWPEDDVPTFRDRLTRVAGLAMRGAATSDRLLNLAAIACGAAPLTRTSGANLILPETDFSFVITRQGPDNTTETTSFMGTTGEAQTRRYFEKAASGRVFPIDVYDAPMRLHQQDITPLPGPEYQFVIDNPASENLGGLDGTDPIRWPDPIFTITAGAQPFGPFAFVNIHQAQVVIVNRRLAPGATLEVSIRDMAWSHAEAGSTTIDDFTCFGTKEALYAGFALSANDHIIPSGGPEAAIGPLMSVRRAENLTFTGAEADEAPDMGDFAEASPLALPSFLGEGRTQWRLLSIAPNAPSDVEIHNAQFAAVPSDADITLSARWFGRRPGEFAVDLPPNALAPNSDGPLTHREIWLDAMIERFKLGGTVRIARDQLFSPMADFVGALELDLASGTTPADIFELDNALVFEDTLAPRDSVSILPTISFDGISALVPTDEIEVIDAQINTDVLVSIGRPGDAMTLTEGLPPAFRSNVVPTDSVSILPRLEFDGTSAAIPADEVDLDPTTVAPDALISTVQPTDIVTVTVGLPPILSSGVTPTDSVSILPRLEFEATSNAGPQDGVDIVDTTLRPDDLTSGTAPSDAIELRAGLPPALTSAVVPTDSIVVDPGAVPQREPVVFRFGSAVVPTDTVGVDPGARPQPAQPVRFAFRSNLRTGDEVSIDPGRRPTPIDPRIPIPGPGPIFDPVRPVVDVRPGRGGILRGGGNETPQQPIRLRLQSGVTPDDQIRVRRRRNRT</sequence>
<reference evidence="3" key="1">
    <citation type="submission" date="2024-04" db="EMBL/GenBank/DDBJ databases">
        <title>Phylogenomic analyses of a clade within the roseobacter group suggest taxonomic reassignments of species of the genera Aestuariivita, Citreicella, Loktanella, Nautella, Pelagibaca, Ruegeria, Thalassobius, Thiobacimonas and Tropicibacter, and the proposal o.</title>
        <authorList>
            <person name="Jeon C.O."/>
        </authorList>
    </citation>
    <scope>NUCLEOTIDE SEQUENCE [LARGE SCALE GENOMIC DNA]</scope>
    <source>
        <strain evidence="3">SS1-5</strain>
    </source>
</reference>
<reference evidence="2 3" key="2">
    <citation type="submission" date="2024-08" db="EMBL/GenBank/DDBJ databases">
        <title>Phylogenomic analyses of a clade within the roseobacter group suggest taxonomic reassignments of species of the genera Aestuariivita, Citreicella, Loktanella, Nautella, Pelagibaca, Ruegeria, Thalassobius, Thiobacimonas and Tropicibacter, and the proposal o.</title>
        <authorList>
            <person name="Jeon C.O."/>
        </authorList>
    </citation>
    <scope>NUCLEOTIDE SEQUENCE [LARGE SCALE GENOMIC DNA]</scope>
    <source>
        <strain evidence="2 3">SS1-5</strain>
    </source>
</reference>
<keyword evidence="3" id="KW-1185">Reference proteome</keyword>
<evidence type="ECO:0000313" key="2">
    <source>
        <dbReference type="EMBL" id="WZU68858.2"/>
    </source>
</evidence>
<protein>
    <submittedName>
        <fullName evidence="2">Uncharacterized protein</fullName>
    </submittedName>
</protein>
<name>A0AAN0MFI7_9RHOB</name>
<organism evidence="2 3">
    <name type="scientific">Yoonia rhodophyticola</name>
    <dbReference type="NCBI Taxonomy" id="3137370"/>
    <lineage>
        <taxon>Bacteria</taxon>
        <taxon>Pseudomonadati</taxon>
        <taxon>Pseudomonadota</taxon>
        <taxon>Alphaproteobacteria</taxon>
        <taxon>Rhodobacterales</taxon>
        <taxon>Paracoccaceae</taxon>
        <taxon>Yoonia</taxon>
    </lineage>
</organism>
<evidence type="ECO:0000313" key="3">
    <source>
        <dbReference type="Proteomes" id="UP001470809"/>
    </source>
</evidence>